<gene>
    <name evidence="3" type="ORF">AMJ44_04965</name>
</gene>
<dbReference type="Proteomes" id="UP000051861">
    <property type="component" value="Unassembled WGS sequence"/>
</dbReference>
<evidence type="ECO:0000256" key="1">
    <source>
        <dbReference type="SAM" id="Phobius"/>
    </source>
</evidence>
<dbReference type="CDD" id="cd06971">
    <property type="entry name" value="PgpA"/>
    <property type="match status" value="1"/>
</dbReference>
<dbReference type="PIRSF" id="PIRSF006162">
    <property type="entry name" value="PgpA"/>
    <property type="match status" value="1"/>
</dbReference>
<dbReference type="InterPro" id="IPR026037">
    <property type="entry name" value="PgpA"/>
</dbReference>
<dbReference type="PATRIC" id="fig|1703775.3.peg.1732"/>
<keyword evidence="1" id="KW-0472">Membrane</keyword>
<dbReference type="GO" id="GO:0006629">
    <property type="term" value="P:lipid metabolic process"/>
    <property type="evidence" value="ECO:0007669"/>
    <property type="project" value="InterPro"/>
</dbReference>
<keyword evidence="1" id="KW-0812">Transmembrane</keyword>
<feature type="transmembrane region" description="Helical" evidence="1">
    <location>
        <begin position="42"/>
        <end position="59"/>
    </location>
</feature>
<evidence type="ECO:0000313" key="4">
    <source>
        <dbReference type="Proteomes" id="UP000051861"/>
    </source>
</evidence>
<dbReference type="GO" id="GO:0008962">
    <property type="term" value="F:phosphatidylglycerophosphatase activity"/>
    <property type="evidence" value="ECO:0007669"/>
    <property type="project" value="InterPro"/>
</dbReference>
<comment type="caution">
    <text evidence="3">The sequence shown here is derived from an EMBL/GenBank/DDBJ whole genome shotgun (WGS) entry which is preliminary data.</text>
</comment>
<dbReference type="InterPro" id="IPR007686">
    <property type="entry name" value="YutG/PgpA"/>
</dbReference>
<dbReference type="SUPFAM" id="SSF101307">
    <property type="entry name" value="YutG-like"/>
    <property type="match status" value="1"/>
</dbReference>
<evidence type="ECO:0000313" key="3">
    <source>
        <dbReference type="EMBL" id="KPJ68955.1"/>
    </source>
</evidence>
<keyword evidence="1" id="KW-1133">Transmembrane helix</keyword>
<accession>A0A0S7Y3I8</accession>
<feature type="transmembrane region" description="Helical" evidence="1">
    <location>
        <begin position="7"/>
        <end position="36"/>
    </location>
</feature>
<reference evidence="3 4" key="1">
    <citation type="journal article" date="2015" name="Microbiome">
        <title>Genomic resolution of linkages in carbon, nitrogen, and sulfur cycling among widespread estuary sediment bacteria.</title>
        <authorList>
            <person name="Baker B.J."/>
            <person name="Lazar C.S."/>
            <person name="Teske A.P."/>
            <person name="Dick G.J."/>
        </authorList>
    </citation>
    <scope>NUCLEOTIDE SEQUENCE [LARGE SCALE GENOMIC DNA]</scope>
    <source>
        <strain evidence="3">DG_54_3</strain>
    </source>
</reference>
<protein>
    <recommendedName>
        <fullName evidence="2">YutG/PgpA domain-containing protein</fullName>
    </recommendedName>
</protein>
<evidence type="ECO:0000259" key="2">
    <source>
        <dbReference type="Pfam" id="PF04608"/>
    </source>
</evidence>
<dbReference type="PANTHER" id="PTHR36305:SF1">
    <property type="entry name" value="PHOSPHATIDYLGLYCEROPHOSPHATASE A"/>
    <property type="match status" value="1"/>
</dbReference>
<dbReference type="Pfam" id="PF04608">
    <property type="entry name" value="PgpA"/>
    <property type="match status" value="1"/>
</dbReference>
<dbReference type="PANTHER" id="PTHR36305">
    <property type="entry name" value="PHOSPHATIDYLGLYCEROPHOSPHATASE A"/>
    <property type="match status" value="1"/>
</dbReference>
<organism evidence="3 4">
    <name type="scientific">candidate division WOR-1 bacterium DG_54_3</name>
    <dbReference type="NCBI Taxonomy" id="1703775"/>
    <lineage>
        <taxon>Bacteria</taxon>
        <taxon>Bacillati</taxon>
        <taxon>Saganbacteria</taxon>
    </lineage>
</organism>
<dbReference type="EMBL" id="LIZX01000035">
    <property type="protein sequence ID" value="KPJ68955.1"/>
    <property type="molecule type" value="Genomic_DNA"/>
</dbReference>
<sequence length="149" mass="16939">MKLASKIIATVFGIGHFPIAPGTLTSLIVVSLYWLFLHKLSWPLHFLLFFLLFFVGVFASSKYASEIGKEDPRNIVVDEAAGQFLVLFRMSEDWPPLLLSFLLFRLFDIIKPFPIRKVENFPSGWGIMMDDLLAAIYAGVIVNLYLILK</sequence>
<dbReference type="InterPro" id="IPR036681">
    <property type="entry name" value="PgpA-like_sf"/>
</dbReference>
<dbReference type="AlphaFoldDB" id="A0A0S7Y3I8"/>
<proteinExistence type="predicted"/>
<feature type="transmembrane region" description="Helical" evidence="1">
    <location>
        <begin position="127"/>
        <end position="148"/>
    </location>
</feature>
<feature type="domain" description="YutG/PgpA" evidence="2">
    <location>
        <begin position="7"/>
        <end position="144"/>
    </location>
</feature>
<name>A0A0S7Y3I8_UNCSA</name>